<feature type="region of interest" description="Disordered" evidence="1">
    <location>
        <begin position="132"/>
        <end position="167"/>
    </location>
</feature>
<feature type="non-terminal residue" evidence="2">
    <location>
        <position position="574"/>
    </location>
</feature>
<feature type="compositionally biased region" description="Polar residues" evidence="1">
    <location>
        <begin position="51"/>
        <end position="66"/>
    </location>
</feature>
<feature type="region of interest" description="Disordered" evidence="1">
    <location>
        <begin position="287"/>
        <end position="313"/>
    </location>
</feature>
<feature type="compositionally biased region" description="Polar residues" evidence="1">
    <location>
        <begin position="1"/>
        <end position="37"/>
    </location>
</feature>
<organism evidence="2">
    <name type="scientific">Graphocephala atropunctata</name>
    <dbReference type="NCBI Taxonomy" id="36148"/>
    <lineage>
        <taxon>Eukaryota</taxon>
        <taxon>Metazoa</taxon>
        <taxon>Ecdysozoa</taxon>
        <taxon>Arthropoda</taxon>
        <taxon>Hexapoda</taxon>
        <taxon>Insecta</taxon>
        <taxon>Pterygota</taxon>
        <taxon>Neoptera</taxon>
        <taxon>Paraneoptera</taxon>
        <taxon>Hemiptera</taxon>
        <taxon>Auchenorrhyncha</taxon>
        <taxon>Membracoidea</taxon>
        <taxon>Cicadellidae</taxon>
        <taxon>Cicadellinae</taxon>
        <taxon>Cicadellini</taxon>
        <taxon>Graphocephala</taxon>
    </lineage>
</organism>
<gene>
    <name evidence="2" type="ORF">g.28933</name>
</gene>
<dbReference type="EMBL" id="GEBQ01017090">
    <property type="protein sequence ID" value="JAT22887.1"/>
    <property type="molecule type" value="Transcribed_RNA"/>
</dbReference>
<reference evidence="2" key="1">
    <citation type="submission" date="2015-11" db="EMBL/GenBank/DDBJ databases">
        <title>De novo transcriptome assembly of four potential Pierce s Disease insect vectors from Arizona vineyards.</title>
        <authorList>
            <person name="Tassone E.E."/>
        </authorList>
    </citation>
    <scope>NUCLEOTIDE SEQUENCE</scope>
</reference>
<accession>A0A1B6LGQ8</accession>
<feature type="compositionally biased region" description="Basic and acidic residues" evidence="1">
    <location>
        <begin position="132"/>
        <end position="150"/>
    </location>
</feature>
<protein>
    <submittedName>
        <fullName evidence="2">Uncharacterized protein</fullName>
    </submittedName>
</protein>
<feature type="region of interest" description="Disordered" evidence="1">
    <location>
        <begin position="1"/>
        <end position="73"/>
    </location>
</feature>
<proteinExistence type="predicted"/>
<evidence type="ECO:0000256" key="1">
    <source>
        <dbReference type="SAM" id="MobiDB-lite"/>
    </source>
</evidence>
<name>A0A1B6LGQ8_9HEMI</name>
<sequence>MGKLNNLSEPSCSVPSKGNVKTSEEPSLSVASSICTSSDHKTSKDLPSPNLPVSDSDVTSASSITPPTLMFGNGTSTAKMEAKSALFEFGNSAMVPDVSSGFNSADSTNDEDFFTTQEAVQTAIEVMDRGLQKEEEEKDEVVSHKHKEDSGNICEKGNGNKNDSTKDFESTLDNTVASKETKAIESILDNTIASKETKDFESILDNNVASKEIKDIESTLDNTVVTKETKDIESTLDNIAPSKETISESPEENKDFICEIGTSIDDSLKHHNEGDTGLQEVKQVKDSDVGKTLKGDSAVGADPSEITPEKTEINSVGNENRKTNEETMENQTNVTKEDIILDQNVRDMVPDNKNIGKSIESGDVDEFVSSTEQLKEDNEIKKHSDLKCDSGSNVNKGVEEMSMDVISEKCDSTLIVSKVKEGIKLSLPNTSSPEAMDVDTERHPVPTLTIENIVEKTEDGVEIAVSLEHIEVSVFEHDSNDPDHWETGIYNLLTDANDKKLSAKRAPKIATGKKNYRLKEESVPITKEESVPITKEESVPVTKEESVPITKEESVPITKEESVPITKEESVPIT</sequence>
<dbReference type="AlphaFoldDB" id="A0A1B6LGQ8"/>
<evidence type="ECO:0000313" key="2">
    <source>
        <dbReference type="EMBL" id="JAT22887.1"/>
    </source>
</evidence>
<feature type="region of interest" description="Disordered" evidence="1">
    <location>
        <begin position="522"/>
        <end position="574"/>
    </location>
</feature>